<proteinExistence type="predicted"/>
<dbReference type="Proteomes" id="UP001516400">
    <property type="component" value="Unassembled WGS sequence"/>
</dbReference>
<comment type="caution">
    <text evidence="1">The sequence shown here is derived from an EMBL/GenBank/DDBJ whole genome shotgun (WGS) entry which is preliminary data.</text>
</comment>
<evidence type="ECO:0008006" key="3">
    <source>
        <dbReference type="Google" id="ProtNLM"/>
    </source>
</evidence>
<dbReference type="SUPFAM" id="SSF56436">
    <property type="entry name" value="C-type lectin-like"/>
    <property type="match status" value="1"/>
</dbReference>
<evidence type="ECO:0000313" key="1">
    <source>
        <dbReference type="EMBL" id="KAL3285252.1"/>
    </source>
</evidence>
<gene>
    <name evidence="1" type="ORF">HHI36_019362</name>
</gene>
<dbReference type="EMBL" id="JABFTP020000165">
    <property type="protein sequence ID" value="KAL3285252.1"/>
    <property type="molecule type" value="Genomic_DNA"/>
</dbReference>
<dbReference type="InterPro" id="IPR016186">
    <property type="entry name" value="C-type_lectin-like/link_sf"/>
</dbReference>
<dbReference type="InterPro" id="IPR016187">
    <property type="entry name" value="CTDL_fold"/>
</dbReference>
<keyword evidence="2" id="KW-1185">Reference proteome</keyword>
<dbReference type="Gene3D" id="3.10.100.10">
    <property type="entry name" value="Mannose-Binding Protein A, subunit A"/>
    <property type="match status" value="1"/>
</dbReference>
<protein>
    <recommendedName>
        <fullName evidence="3">C-type lectin domain-containing protein</fullName>
    </recommendedName>
</protein>
<name>A0ABD2P3G2_9CUCU</name>
<accession>A0ABD2P3G2</accession>
<evidence type="ECO:0000313" key="2">
    <source>
        <dbReference type="Proteomes" id="UP001516400"/>
    </source>
</evidence>
<organism evidence="1 2">
    <name type="scientific">Cryptolaemus montrouzieri</name>
    <dbReference type="NCBI Taxonomy" id="559131"/>
    <lineage>
        <taxon>Eukaryota</taxon>
        <taxon>Metazoa</taxon>
        <taxon>Ecdysozoa</taxon>
        <taxon>Arthropoda</taxon>
        <taxon>Hexapoda</taxon>
        <taxon>Insecta</taxon>
        <taxon>Pterygota</taxon>
        <taxon>Neoptera</taxon>
        <taxon>Endopterygota</taxon>
        <taxon>Coleoptera</taxon>
        <taxon>Polyphaga</taxon>
        <taxon>Cucujiformia</taxon>
        <taxon>Coccinelloidea</taxon>
        <taxon>Coccinellidae</taxon>
        <taxon>Scymninae</taxon>
        <taxon>Scymnini</taxon>
        <taxon>Cryptolaemus</taxon>
    </lineage>
</organism>
<sequence>MLKIEEDWFPGWFQHGHYNRQPNDDGLSDQDCVEVRRIYSLPTSLTGIANNFMWNDRDCSTPNYFICEKLQNDGKMNNIVFCGYTTEFCLVLRCGT</sequence>
<reference evidence="1 2" key="1">
    <citation type="journal article" date="2021" name="BMC Biol.">
        <title>Horizontally acquired antibacterial genes associated with adaptive radiation of ladybird beetles.</title>
        <authorList>
            <person name="Li H.S."/>
            <person name="Tang X.F."/>
            <person name="Huang Y.H."/>
            <person name="Xu Z.Y."/>
            <person name="Chen M.L."/>
            <person name="Du X.Y."/>
            <person name="Qiu B.Y."/>
            <person name="Chen P.T."/>
            <person name="Zhang W."/>
            <person name="Slipinski A."/>
            <person name="Escalona H.E."/>
            <person name="Waterhouse R.M."/>
            <person name="Zwick A."/>
            <person name="Pang H."/>
        </authorList>
    </citation>
    <scope>NUCLEOTIDE SEQUENCE [LARGE SCALE GENOMIC DNA]</scope>
    <source>
        <strain evidence="1">SYSU2018</strain>
    </source>
</reference>
<dbReference type="AlphaFoldDB" id="A0ABD2P3G2"/>